<dbReference type="PANTHER" id="PTHR21666">
    <property type="entry name" value="PEPTIDASE-RELATED"/>
    <property type="match status" value="1"/>
</dbReference>
<feature type="domain" description="Peptidoglycan hydrolase PcsB coiled-coil" evidence="6">
    <location>
        <begin position="99"/>
        <end position="172"/>
    </location>
</feature>
<feature type="chain" id="PRO_5006893710" evidence="4">
    <location>
        <begin position="27"/>
        <end position="434"/>
    </location>
</feature>
<evidence type="ECO:0000256" key="1">
    <source>
        <dbReference type="ARBA" id="ARBA00022729"/>
    </source>
</evidence>
<feature type="signal peptide" evidence="4">
    <location>
        <begin position="1"/>
        <end position="26"/>
    </location>
</feature>
<evidence type="ECO:0000256" key="2">
    <source>
        <dbReference type="SAM" id="Coils"/>
    </source>
</evidence>
<sequence>MKQRVLKAFLSLSIGFSVFTYTSAHAQSLSDIHKKQAENDTKKQKKNAEIKEVQGQQDQVVQELEKIESNLEQTKKDIETKKTEIDDTKKEIDRLKDEIAKIQKRIEERDALLKERVRSMYESGGAVKYLEVVLGSQNFGDFLDRLISLNMIAESDKALLEEQKRDKAKVEENKKDVEQKLESLNAKLQELNGLNDKLKAQKEAKDRLSASLKKKETHLHEDVTSIEEKNDILAAQEKAIKEEIARAKREAEQRKREEAARKAAAEKAAQKQAAEKRVAEKENRQAPAPAPAPKQSTPHVSANFIWPANGYVSSPFGTRFGGSDFHPGIDIAEAGAGNPIVAAADGTVARSYLSSSYGNCVFVSSYIDGQLYTTVYAHMSERMVSTGQTVKQGQRLGTMGNTGHSTGQHLHFELHKGQWNYAKSNAVNPVPYLH</sequence>
<dbReference type="Pfam" id="PF24568">
    <property type="entry name" value="CC_PcsB"/>
    <property type="match status" value="1"/>
</dbReference>
<dbReference type="InterPro" id="IPR050570">
    <property type="entry name" value="Cell_wall_metabolism_enzyme"/>
</dbReference>
<evidence type="ECO:0000313" key="8">
    <source>
        <dbReference type="Proteomes" id="UP000054099"/>
    </source>
</evidence>
<feature type="domain" description="M23ase beta-sheet core" evidence="5">
    <location>
        <begin position="325"/>
        <end position="423"/>
    </location>
</feature>
<evidence type="ECO:0000259" key="6">
    <source>
        <dbReference type="Pfam" id="PF24568"/>
    </source>
</evidence>
<feature type="coiled-coil region" evidence="2">
    <location>
        <begin position="34"/>
        <end position="112"/>
    </location>
</feature>
<dbReference type="Proteomes" id="UP000054099">
    <property type="component" value="Unassembled WGS sequence"/>
</dbReference>
<accession>A0A0V8J7N6</accession>
<feature type="compositionally biased region" description="Basic and acidic residues" evidence="3">
    <location>
        <begin position="251"/>
        <end position="284"/>
    </location>
</feature>
<protein>
    <submittedName>
        <fullName evidence="7">Uncharacterized protein</fullName>
    </submittedName>
</protein>
<evidence type="ECO:0000256" key="4">
    <source>
        <dbReference type="SAM" id="SignalP"/>
    </source>
</evidence>
<dbReference type="Gene3D" id="2.70.70.10">
    <property type="entry name" value="Glucose Permease (Domain IIA)"/>
    <property type="match status" value="1"/>
</dbReference>
<dbReference type="AlphaFoldDB" id="A0A0V8J7N6"/>
<feature type="region of interest" description="Disordered" evidence="3">
    <location>
        <begin position="251"/>
        <end position="299"/>
    </location>
</feature>
<organism evidence="7 8">
    <name type="scientific">Fictibacillus enclensis</name>
    <dbReference type="NCBI Taxonomy" id="1017270"/>
    <lineage>
        <taxon>Bacteria</taxon>
        <taxon>Bacillati</taxon>
        <taxon>Bacillota</taxon>
        <taxon>Bacilli</taxon>
        <taxon>Bacillales</taxon>
        <taxon>Fictibacillaceae</taxon>
        <taxon>Fictibacillus</taxon>
    </lineage>
</organism>
<dbReference type="CDD" id="cd12797">
    <property type="entry name" value="M23_peptidase"/>
    <property type="match status" value="1"/>
</dbReference>
<dbReference type="PANTHER" id="PTHR21666:SF270">
    <property type="entry name" value="MUREIN HYDROLASE ACTIVATOR ENVC"/>
    <property type="match status" value="1"/>
</dbReference>
<dbReference type="Pfam" id="PF01551">
    <property type="entry name" value="Peptidase_M23"/>
    <property type="match status" value="1"/>
</dbReference>
<name>A0A0V8J7N6_9BACL</name>
<proteinExistence type="predicted"/>
<dbReference type="InterPro" id="IPR011055">
    <property type="entry name" value="Dup_hybrid_motif"/>
</dbReference>
<keyword evidence="8" id="KW-1185">Reference proteome</keyword>
<evidence type="ECO:0000256" key="3">
    <source>
        <dbReference type="SAM" id="MobiDB-lite"/>
    </source>
</evidence>
<dbReference type="SUPFAM" id="SSF51261">
    <property type="entry name" value="Duplicated hybrid motif"/>
    <property type="match status" value="1"/>
</dbReference>
<dbReference type="EMBL" id="LNQN01000002">
    <property type="protein sequence ID" value="KSU83142.1"/>
    <property type="molecule type" value="Genomic_DNA"/>
</dbReference>
<reference evidence="7 8" key="1">
    <citation type="journal article" date="2014" name="Antonie Van Leeuwenhoek">
        <title>Fictibacillus enclensis sp. nov., isolated from marine sediment.</title>
        <authorList>
            <person name="Dastager S.G."/>
            <person name="Mawlankar R."/>
            <person name="Srinivasan K."/>
            <person name="Tang S.K."/>
            <person name="Lee J.C."/>
            <person name="Ramana V.V."/>
            <person name="Shouche Y.S."/>
        </authorList>
    </citation>
    <scope>NUCLEOTIDE SEQUENCE [LARGE SCALE GENOMIC DNA]</scope>
    <source>
        <strain evidence="7 8">NIO-1003</strain>
    </source>
</reference>
<keyword evidence="2" id="KW-0175">Coiled coil</keyword>
<gene>
    <name evidence="7" type="ORF">AS030_11185</name>
</gene>
<dbReference type="OrthoDB" id="9805070at2"/>
<keyword evidence="1 4" id="KW-0732">Signal</keyword>
<dbReference type="RefSeq" id="WP_061971939.1">
    <property type="nucleotide sequence ID" value="NZ_FMAV01000002.1"/>
</dbReference>
<dbReference type="InterPro" id="IPR016047">
    <property type="entry name" value="M23ase_b-sheet_dom"/>
</dbReference>
<dbReference type="GO" id="GO:0004222">
    <property type="term" value="F:metalloendopeptidase activity"/>
    <property type="evidence" value="ECO:0007669"/>
    <property type="project" value="TreeGrafter"/>
</dbReference>
<comment type="caution">
    <text evidence="7">The sequence shown here is derived from an EMBL/GenBank/DDBJ whole genome shotgun (WGS) entry which is preliminary data.</text>
</comment>
<dbReference type="Gene3D" id="6.10.250.3150">
    <property type="match status" value="1"/>
</dbReference>
<evidence type="ECO:0000259" key="5">
    <source>
        <dbReference type="Pfam" id="PF01551"/>
    </source>
</evidence>
<evidence type="ECO:0000313" key="7">
    <source>
        <dbReference type="EMBL" id="KSU83142.1"/>
    </source>
</evidence>
<dbReference type="InterPro" id="IPR057309">
    <property type="entry name" value="PcsB_CC"/>
</dbReference>